<comment type="caution">
    <text evidence="2">The sequence shown here is derived from an EMBL/GenBank/DDBJ whole genome shotgun (WGS) entry which is preliminary data.</text>
</comment>
<feature type="domain" description="N-acetyltransferase" evidence="1">
    <location>
        <begin position="5"/>
        <end position="154"/>
    </location>
</feature>
<name>A0A0G0ZEZ7_9BACT</name>
<dbReference type="CDD" id="cd04301">
    <property type="entry name" value="NAT_SF"/>
    <property type="match status" value="1"/>
</dbReference>
<protein>
    <recommendedName>
        <fullName evidence="1">N-acetyltransferase domain-containing protein</fullName>
    </recommendedName>
</protein>
<evidence type="ECO:0000313" key="2">
    <source>
        <dbReference type="EMBL" id="KKS47297.1"/>
    </source>
</evidence>
<dbReference type="EMBL" id="LCDD01000006">
    <property type="protein sequence ID" value="KKS47297.1"/>
    <property type="molecule type" value="Genomic_DNA"/>
</dbReference>
<dbReference type="PROSITE" id="PS51186">
    <property type="entry name" value="GNAT"/>
    <property type="match status" value="1"/>
</dbReference>
<dbReference type="Gene3D" id="3.40.630.30">
    <property type="match status" value="1"/>
</dbReference>
<gene>
    <name evidence="2" type="ORF">UV09_C0006G0006</name>
</gene>
<dbReference type="GO" id="GO:0016747">
    <property type="term" value="F:acyltransferase activity, transferring groups other than amino-acyl groups"/>
    <property type="evidence" value="ECO:0007669"/>
    <property type="project" value="InterPro"/>
</dbReference>
<evidence type="ECO:0000313" key="3">
    <source>
        <dbReference type="Proteomes" id="UP000034320"/>
    </source>
</evidence>
<dbReference type="SUPFAM" id="SSF55729">
    <property type="entry name" value="Acyl-CoA N-acyltransferases (Nat)"/>
    <property type="match status" value="1"/>
</dbReference>
<dbReference type="Proteomes" id="UP000034320">
    <property type="component" value="Unassembled WGS sequence"/>
</dbReference>
<proteinExistence type="predicted"/>
<dbReference type="Pfam" id="PF00583">
    <property type="entry name" value="Acetyltransf_1"/>
    <property type="match status" value="1"/>
</dbReference>
<dbReference type="AlphaFoldDB" id="A0A0G0ZEZ7"/>
<dbReference type="InterPro" id="IPR000182">
    <property type="entry name" value="GNAT_dom"/>
</dbReference>
<evidence type="ECO:0000259" key="1">
    <source>
        <dbReference type="PROSITE" id="PS51186"/>
    </source>
</evidence>
<dbReference type="InterPro" id="IPR016181">
    <property type="entry name" value="Acyl_CoA_acyltransferase"/>
</dbReference>
<accession>A0A0G0ZEZ7</accession>
<reference evidence="2 3" key="1">
    <citation type="journal article" date="2015" name="Nature">
        <title>rRNA introns, odd ribosomes, and small enigmatic genomes across a large radiation of phyla.</title>
        <authorList>
            <person name="Brown C.T."/>
            <person name="Hug L.A."/>
            <person name="Thomas B.C."/>
            <person name="Sharon I."/>
            <person name="Castelle C.J."/>
            <person name="Singh A."/>
            <person name="Wilkins M.J."/>
            <person name="Williams K.H."/>
            <person name="Banfield J.F."/>
        </authorList>
    </citation>
    <scope>NUCLEOTIDE SEQUENCE [LARGE SCALE GENOMIC DNA]</scope>
</reference>
<sequence length="154" mass="18067">MSINYQIRQLTRKHFPEAVDLVLRSELDTRKEIEHHLEHLDAHFIALKDDRIIGVIGWYQDNVNWATEAMGDKFPGEEAYWVGFFTVDQEFRGKGVGFGLLKKLEEIIKARGVEKLWVSSVSQTRFYYQRQGFKLVMQGKINGKPKFFMVKDLK</sequence>
<organism evidence="2 3">
    <name type="scientific">Candidatus Gottesmanbacteria bacterium GW2011_GWA2_42_18</name>
    <dbReference type="NCBI Taxonomy" id="1618442"/>
    <lineage>
        <taxon>Bacteria</taxon>
        <taxon>Candidatus Gottesmaniibacteriota</taxon>
    </lineage>
</organism>